<evidence type="ECO:0000313" key="2">
    <source>
        <dbReference type="EMBL" id="MDQ0170585.1"/>
    </source>
</evidence>
<keyword evidence="1" id="KW-0472">Membrane</keyword>
<sequence length="312" mass="37095">MKDIIDLFKETNKKVYVIIILIFAVVNVEFLRNIKENKKAIFESLQIIMQNLINILPVFILVFSWLFLLRVSNKKSNEIIAERFNQAEEYQIRNKRLLVEIKDNIVPNLNSPLNIMEIIVKNNQNENINSIKGIISFYYQQVRIKKIEINIHNLKSGYGERVYFDKFESRWNQCDLYIDEIVCNETIDKHVLLSGEYRIYTNYVILNLEKFYDYTLMGFKFKSNLVWLKEKINLVFESVSYIYRKRYFDIKHSITRSILSLLIRSVLFVLIYVLLLAFIILIVAAVANSIYCFMDLLKIWGNVLINNLNQKP</sequence>
<evidence type="ECO:0000313" key="3">
    <source>
        <dbReference type="Proteomes" id="UP001233836"/>
    </source>
</evidence>
<keyword evidence="1" id="KW-1133">Transmembrane helix</keyword>
<reference evidence="2 3" key="1">
    <citation type="submission" date="2023-07" db="EMBL/GenBank/DDBJ databases">
        <title>Sorghum-associated microbial communities from plants grown in Nebraska, USA.</title>
        <authorList>
            <person name="Schachtman D."/>
        </authorList>
    </citation>
    <scope>NUCLEOTIDE SEQUENCE [LARGE SCALE GENOMIC DNA]</scope>
    <source>
        <strain evidence="2 3">DS1314</strain>
    </source>
</reference>
<evidence type="ECO:0000256" key="1">
    <source>
        <dbReference type="SAM" id="Phobius"/>
    </source>
</evidence>
<dbReference type="Proteomes" id="UP001233836">
    <property type="component" value="Unassembled WGS sequence"/>
</dbReference>
<gene>
    <name evidence="2" type="ORF">J2T19_002027</name>
</gene>
<protein>
    <submittedName>
        <fullName evidence="2">Uncharacterized protein</fullName>
    </submittedName>
</protein>
<dbReference type="RefSeq" id="WP_307215231.1">
    <property type="nucleotide sequence ID" value="NZ_JAUSTI010000004.1"/>
</dbReference>
<feature type="transmembrane region" description="Helical" evidence="1">
    <location>
        <begin position="261"/>
        <end position="287"/>
    </location>
</feature>
<accession>A0ABT9WBS9</accession>
<feature type="transmembrane region" description="Helical" evidence="1">
    <location>
        <begin position="15"/>
        <end position="32"/>
    </location>
</feature>
<proteinExistence type="predicted"/>
<keyword evidence="1" id="KW-0812">Transmembrane</keyword>
<feature type="transmembrane region" description="Helical" evidence="1">
    <location>
        <begin position="52"/>
        <end position="69"/>
    </location>
</feature>
<name>A0ABT9WBS9_9BACL</name>
<dbReference type="EMBL" id="JAUSTI010000004">
    <property type="protein sequence ID" value="MDQ0170585.1"/>
    <property type="molecule type" value="Genomic_DNA"/>
</dbReference>
<comment type="caution">
    <text evidence="2">The sequence shown here is derived from an EMBL/GenBank/DDBJ whole genome shotgun (WGS) entry which is preliminary data.</text>
</comment>
<keyword evidence="3" id="KW-1185">Reference proteome</keyword>
<organism evidence="2 3">
    <name type="scientific">Paenibacillus tundrae</name>
    <dbReference type="NCBI Taxonomy" id="528187"/>
    <lineage>
        <taxon>Bacteria</taxon>
        <taxon>Bacillati</taxon>
        <taxon>Bacillota</taxon>
        <taxon>Bacilli</taxon>
        <taxon>Bacillales</taxon>
        <taxon>Paenibacillaceae</taxon>
        <taxon>Paenibacillus</taxon>
    </lineage>
</organism>